<gene>
    <name evidence="2" type="ORF">N7U62_10760</name>
</gene>
<keyword evidence="1" id="KW-0732">Signal</keyword>
<feature type="chain" id="PRO_5047372251" description="MORN repeat variant" evidence="1">
    <location>
        <begin position="20"/>
        <end position="167"/>
    </location>
</feature>
<reference evidence="2 3" key="1">
    <citation type="submission" date="2022-10" db="EMBL/GenBank/DDBJ databases">
        <title>Comparative genomics and taxonomic characterization of three novel marine species of genus Reichenbachiella exhibiting antioxidant and polysaccharide degradation activities.</title>
        <authorList>
            <person name="Muhammad N."/>
            <person name="Lee Y.-J."/>
            <person name="Ko J."/>
            <person name="Kim S.-G."/>
        </authorList>
    </citation>
    <scope>NUCLEOTIDE SEQUENCE [LARGE SCALE GENOMIC DNA]</scope>
    <source>
        <strain evidence="2 3">ABR2-5</strain>
    </source>
</reference>
<dbReference type="Proteomes" id="UP001300692">
    <property type="component" value="Unassembled WGS sequence"/>
</dbReference>
<protein>
    <recommendedName>
        <fullName evidence="4">MORN repeat variant</fullName>
    </recommendedName>
</protein>
<comment type="caution">
    <text evidence="2">The sequence shown here is derived from an EMBL/GenBank/DDBJ whole genome shotgun (WGS) entry which is preliminary data.</text>
</comment>
<accession>A0ABT3CTY1</accession>
<evidence type="ECO:0000256" key="1">
    <source>
        <dbReference type="SAM" id="SignalP"/>
    </source>
</evidence>
<evidence type="ECO:0000313" key="2">
    <source>
        <dbReference type="EMBL" id="MCV9387146.1"/>
    </source>
</evidence>
<feature type="signal peptide" evidence="1">
    <location>
        <begin position="1"/>
        <end position="19"/>
    </location>
</feature>
<evidence type="ECO:0008006" key="4">
    <source>
        <dbReference type="Google" id="ProtNLM"/>
    </source>
</evidence>
<evidence type="ECO:0000313" key="3">
    <source>
        <dbReference type="Proteomes" id="UP001300692"/>
    </source>
</evidence>
<sequence length="167" mass="19691">MKLLLTFLLSLSLLNGLSAQDQAILEIRKLYNETQINKDSYSRTTQNDFENSSEGGEITAFKDVNGIRLIETIYYGHLGKSENEYYFAEGQLYFAFVKNYRYNAPPTQPEYDHTKTTKEEYRYYFWNNNMIRCIQPDGTYMNTNTEDFEYHKQRISSLADIAMEQID</sequence>
<dbReference type="EMBL" id="JAOYOD010000001">
    <property type="protein sequence ID" value="MCV9387146.1"/>
    <property type="molecule type" value="Genomic_DNA"/>
</dbReference>
<proteinExistence type="predicted"/>
<keyword evidence="3" id="KW-1185">Reference proteome</keyword>
<dbReference type="RefSeq" id="WP_264137973.1">
    <property type="nucleotide sequence ID" value="NZ_JAOYOD010000001.1"/>
</dbReference>
<name>A0ABT3CTY1_9BACT</name>
<organism evidence="2 3">
    <name type="scientific">Reichenbachiella ulvae</name>
    <dbReference type="NCBI Taxonomy" id="2980104"/>
    <lineage>
        <taxon>Bacteria</taxon>
        <taxon>Pseudomonadati</taxon>
        <taxon>Bacteroidota</taxon>
        <taxon>Cytophagia</taxon>
        <taxon>Cytophagales</taxon>
        <taxon>Reichenbachiellaceae</taxon>
        <taxon>Reichenbachiella</taxon>
    </lineage>
</organism>